<gene>
    <name evidence="1" type="ORF">LCGC14_0306080</name>
</gene>
<reference evidence="1" key="1">
    <citation type="journal article" date="2015" name="Nature">
        <title>Complex archaea that bridge the gap between prokaryotes and eukaryotes.</title>
        <authorList>
            <person name="Spang A."/>
            <person name="Saw J.H."/>
            <person name="Jorgensen S.L."/>
            <person name="Zaremba-Niedzwiedzka K."/>
            <person name="Martijn J."/>
            <person name="Lind A.E."/>
            <person name="van Eijk R."/>
            <person name="Schleper C."/>
            <person name="Guy L."/>
            <person name="Ettema T.J."/>
        </authorList>
    </citation>
    <scope>NUCLEOTIDE SEQUENCE</scope>
</reference>
<name>A0A0F9TTZ4_9ZZZZ</name>
<dbReference type="EMBL" id="LAZR01000195">
    <property type="protein sequence ID" value="KKN82784.1"/>
    <property type="molecule type" value="Genomic_DNA"/>
</dbReference>
<dbReference type="AlphaFoldDB" id="A0A0F9TTZ4"/>
<comment type="caution">
    <text evidence="1">The sequence shown here is derived from an EMBL/GenBank/DDBJ whole genome shotgun (WGS) entry which is preliminary data.</text>
</comment>
<proteinExistence type="predicted"/>
<accession>A0A0F9TTZ4</accession>
<organism evidence="1">
    <name type="scientific">marine sediment metagenome</name>
    <dbReference type="NCBI Taxonomy" id="412755"/>
    <lineage>
        <taxon>unclassified sequences</taxon>
        <taxon>metagenomes</taxon>
        <taxon>ecological metagenomes</taxon>
    </lineage>
</organism>
<evidence type="ECO:0008006" key="2">
    <source>
        <dbReference type="Google" id="ProtNLM"/>
    </source>
</evidence>
<evidence type="ECO:0000313" key="1">
    <source>
        <dbReference type="EMBL" id="KKN82784.1"/>
    </source>
</evidence>
<protein>
    <recommendedName>
        <fullName evidence="2">DUF3168 domain-containing protein</fullName>
    </recommendedName>
</protein>
<sequence length="137" mass="15319">MTILAERIIEVLRNDSTLIALLTDANSVFIQESPIRKEKYVVVSTNVGEDQNNIPADIGKLDIQAVVSRTIKNAHSVCIDIASRVDYLINKGESSLADSTYKIISMVRLDSTGLKTDDTAQEYWFELTYAYILDETT</sequence>